<evidence type="ECO:0000313" key="2">
    <source>
        <dbReference type="EMBL" id="MCU6762274.1"/>
    </source>
</evidence>
<gene>
    <name evidence="2" type="ORF">OCV88_07930</name>
</gene>
<evidence type="ECO:0000313" key="3">
    <source>
        <dbReference type="Proteomes" id="UP001652442"/>
    </source>
</evidence>
<dbReference type="EMBL" id="JAOQJQ010000002">
    <property type="protein sequence ID" value="MCU6762274.1"/>
    <property type="molecule type" value="Genomic_DNA"/>
</dbReference>
<sequence>MDIQIDSREKARAIRKITQTFEEQGVHYFTSKLLVGDYMSLDHPRLIIDRKQNLQELCGNICQQHERFRRELLRAEQAGIQLVILVEHGPEIQCLEDVYFWKNPRKHEIRWRVVKGRREAYAASEKAIDGCQLYRALETIKNRYHVLFEFCEKKDTGKRILELLGGGYDKR</sequence>
<dbReference type="SUPFAM" id="SSF52980">
    <property type="entry name" value="Restriction endonuclease-like"/>
    <property type="match status" value="1"/>
</dbReference>
<dbReference type="Proteomes" id="UP001652442">
    <property type="component" value="Unassembled WGS sequence"/>
</dbReference>
<protein>
    <submittedName>
        <fullName evidence="2">ERCC4 domain-containing protein</fullName>
    </submittedName>
</protein>
<keyword evidence="3" id="KW-1185">Reference proteome</keyword>
<dbReference type="Pfam" id="PF02732">
    <property type="entry name" value="ERCC4"/>
    <property type="match status" value="1"/>
</dbReference>
<comment type="caution">
    <text evidence="2">The sequence shown here is derived from an EMBL/GenBank/DDBJ whole genome shotgun (WGS) entry which is preliminary data.</text>
</comment>
<name>A0ABT2TJ84_9FIRM</name>
<dbReference type="InterPro" id="IPR006166">
    <property type="entry name" value="ERCC4_domain"/>
</dbReference>
<feature type="domain" description="ERCC4" evidence="1">
    <location>
        <begin position="5"/>
        <end position="153"/>
    </location>
</feature>
<dbReference type="Gene3D" id="3.40.50.10130">
    <property type="match status" value="1"/>
</dbReference>
<accession>A0ABT2TJ84</accession>
<proteinExistence type="predicted"/>
<dbReference type="RefSeq" id="WP_158424958.1">
    <property type="nucleotide sequence ID" value="NZ_JAOQJQ010000002.1"/>
</dbReference>
<dbReference type="InterPro" id="IPR011335">
    <property type="entry name" value="Restrct_endonuc-II-like"/>
</dbReference>
<evidence type="ECO:0000259" key="1">
    <source>
        <dbReference type="Pfam" id="PF02732"/>
    </source>
</evidence>
<reference evidence="2 3" key="1">
    <citation type="journal article" date="2021" name="ISME Commun">
        <title>Automated analysis of genomic sequences facilitates high-throughput and comprehensive description of bacteria.</title>
        <authorList>
            <person name="Hitch T.C.A."/>
        </authorList>
    </citation>
    <scope>NUCLEOTIDE SEQUENCE [LARGE SCALE GENOMIC DNA]</scope>
    <source>
        <strain evidence="2 3">Sanger_109</strain>
    </source>
</reference>
<organism evidence="2 3">
    <name type="scientific">Brotonthovivens ammoniilytica</name>
    <dbReference type="NCBI Taxonomy" id="2981725"/>
    <lineage>
        <taxon>Bacteria</taxon>
        <taxon>Bacillati</taxon>
        <taxon>Bacillota</taxon>
        <taxon>Clostridia</taxon>
        <taxon>Lachnospirales</taxon>
        <taxon>Lachnospiraceae</taxon>
        <taxon>Brotonthovivens</taxon>
    </lineage>
</organism>